<dbReference type="InterPro" id="IPR027370">
    <property type="entry name" value="Znf-RING_euk"/>
</dbReference>
<dbReference type="VEuPathDB" id="VectorBase:ACON2_036014"/>
<dbReference type="Proteomes" id="UP000075882">
    <property type="component" value="Unassembled WGS sequence"/>
</dbReference>
<evidence type="ECO:0000313" key="5">
    <source>
        <dbReference type="EnsemblMetazoa" id="ACOM038688-PA.1"/>
    </source>
</evidence>
<organism evidence="5">
    <name type="scientific">Anopheles coluzzii</name>
    <name type="common">African malaria mosquito</name>
    <dbReference type="NCBI Taxonomy" id="1518534"/>
    <lineage>
        <taxon>Eukaryota</taxon>
        <taxon>Metazoa</taxon>
        <taxon>Ecdysozoa</taxon>
        <taxon>Arthropoda</taxon>
        <taxon>Hexapoda</taxon>
        <taxon>Insecta</taxon>
        <taxon>Pterygota</taxon>
        <taxon>Neoptera</taxon>
        <taxon>Endopterygota</taxon>
        <taxon>Diptera</taxon>
        <taxon>Nematocera</taxon>
        <taxon>Culicoidea</taxon>
        <taxon>Culicidae</taxon>
        <taxon>Anophelinae</taxon>
        <taxon>Anopheles</taxon>
    </lineage>
</organism>
<protein>
    <recommendedName>
        <fullName evidence="4">RING-type domain-containing protein</fullName>
    </recommendedName>
</protein>
<evidence type="ECO:0000256" key="2">
    <source>
        <dbReference type="ARBA" id="ARBA00022771"/>
    </source>
</evidence>
<dbReference type="SMART" id="SM00184">
    <property type="entry name" value="RING"/>
    <property type="match status" value="1"/>
</dbReference>
<reference evidence="5" key="1">
    <citation type="submission" date="2022-08" db="UniProtKB">
        <authorList>
            <consortium name="EnsemblMetazoa"/>
        </authorList>
    </citation>
    <scope>IDENTIFICATION</scope>
</reference>
<dbReference type="Pfam" id="PF13445">
    <property type="entry name" value="zf-RING_UBOX"/>
    <property type="match status" value="1"/>
</dbReference>
<dbReference type="AlphaFoldDB" id="A0A8W7PWV1"/>
<dbReference type="InterPro" id="IPR047153">
    <property type="entry name" value="TRIM45/56/19-like"/>
</dbReference>
<evidence type="ECO:0000256" key="1">
    <source>
        <dbReference type="ARBA" id="ARBA00022723"/>
    </source>
</evidence>
<proteinExistence type="predicted"/>
<dbReference type="GO" id="GO:0061630">
    <property type="term" value="F:ubiquitin protein ligase activity"/>
    <property type="evidence" value="ECO:0007669"/>
    <property type="project" value="TreeGrafter"/>
</dbReference>
<feature type="domain" description="RING-type" evidence="4">
    <location>
        <begin position="16"/>
        <end position="79"/>
    </location>
</feature>
<evidence type="ECO:0000259" key="4">
    <source>
        <dbReference type="SMART" id="SM00184"/>
    </source>
</evidence>
<dbReference type="SUPFAM" id="SSF57850">
    <property type="entry name" value="RING/U-box"/>
    <property type="match status" value="1"/>
</dbReference>
<dbReference type="GO" id="GO:0008270">
    <property type="term" value="F:zinc ion binding"/>
    <property type="evidence" value="ECO:0007669"/>
    <property type="project" value="UniProtKB-KW"/>
</dbReference>
<sequence length="141" mass="15657">MYDHFPADFLPDRFLCGLCQKLLREPRVLGCLHTFCRACSEQVAATVTHDSGSTSIKMPPSIGTVRVIYGDREKGCPTSNHPTELPAGQGGTGKLPQHFVVVKEIENIILQHGLSLRLFAAWLAHKFCSIFNRVCTVRAMF</sequence>
<dbReference type="PANTHER" id="PTHR25462:SF291">
    <property type="entry name" value="E3 UBIQUITIN-PROTEIN LIGASE TRIM45"/>
    <property type="match status" value="1"/>
</dbReference>
<dbReference type="EnsemblMetazoa" id="ACOM038688-RA">
    <property type="protein sequence ID" value="ACOM038688-PA.1"/>
    <property type="gene ID" value="ACOM038688"/>
</dbReference>
<keyword evidence="2" id="KW-0863">Zinc-finger</keyword>
<dbReference type="InterPro" id="IPR001841">
    <property type="entry name" value="Znf_RING"/>
</dbReference>
<dbReference type="Gene3D" id="3.30.40.10">
    <property type="entry name" value="Zinc/RING finger domain, C3HC4 (zinc finger)"/>
    <property type="match status" value="1"/>
</dbReference>
<keyword evidence="3" id="KW-0862">Zinc</keyword>
<name>A0A8W7PWV1_ANOCL</name>
<accession>A0A8W7PWV1</accession>
<keyword evidence="1" id="KW-0479">Metal-binding</keyword>
<dbReference type="PANTHER" id="PTHR25462">
    <property type="entry name" value="BONUS, ISOFORM C-RELATED"/>
    <property type="match status" value="1"/>
</dbReference>
<evidence type="ECO:0000256" key="3">
    <source>
        <dbReference type="ARBA" id="ARBA00022833"/>
    </source>
</evidence>
<dbReference type="InterPro" id="IPR013083">
    <property type="entry name" value="Znf_RING/FYVE/PHD"/>
</dbReference>